<dbReference type="AlphaFoldDB" id="A0A0A9B874"/>
<evidence type="ECO:0000313" key="1">
    <source>
        <dbReference type="EMBL" id="JAD55487.1"/>
    </source>
</evidence>
<reference evidence="1" key="1">
    <citation type="submission" date="2014-09" db="EMBL/GenBank/DDBJ databases">
        <authorList>
            <person name="Magalhaes I.L.F."/>
            <person name="Oliveira U."/>
            <person name="Santos F.R."/>
            <person name="Vidigal T.H.D.A."/>
            <person name="Brescovit A.D."/>
            <person name="Santos A.J."/>
        </authorList>
    </citation>
    <scope>NUCLEOTIDE SEQUENCE</scope>
    <source>
        <tissue evidence="1">Shoot tissue taken approximately 20 cm above the soil surface</tissue>
    </source>
</reference>
<proteinExistence type="predicted"/>
<name>A0A0A9B874_ARUDO</name>
<reference evidence="1" key="2">
    <citation type="journal article" date="2015" name="Data Brief">
        <title>Shoot transcriptome of the giant reed, Arundo donax.</title>
        <authorList>
            <person name="Barrero R.A."/>
            <person name="Guerrero F.D."/>
            <person name="Moolhuijzen P."/>
            <person name="Goolsby J.A."/>
            <person name="Tidwell J."/>
            <person name="Bellgard S.E."/>
            <person name="Bellgard M.I."/>
        </authorList>
    </citation>
    <scope>NUCLEOTIDE SEQUENCE</scope>
    <source>
        <tissue evidence="1">Shoot tissue taken approximately 20 cm above the soil surface</tissue>
    </source>
</reference>
<accession>A0A0A9B874</accession>
<organism evidence="1">
    <name type="scientific">Arundo donax</name>
    <name type="common">Giant reed</name>
    <name type="synonym">Donax arundinaceus</name>
    <dbReference type="NCBI Taxonomy" id="35708"/>
    <lineage>
        <taxon>Eukaryota</taxon>
        <taxon>Viridiplantae</taxon>
        <taxon>Streptophyta</taxon>
        <taxon>Embryophyta</taxon>
        <taxon>Tracheophyta</taxon>
        <taxon>Spermatophyta</taxon>
        <taxon>Magnoliopsida</taxon>
        <taxon>Liliopsida</taxon>
        <taxon>Poales</taxon>
        <taxon>Poaceae</taxon>
        <taxon>PACMAD clade</taxon>
        <taxon>Arundinoideae</taxon>
        <taxon>Arundineae</taxon>
        <taxon>Arundo</taxon>
    </lineage>
</organism>
<sequence>MEKVVRRSQLCEVGVLCVLQMGGEMFVF</sequence>
<protein>
    <submittedName>
        <fullName evidence="1">Uncharacterized protein</fullName>
    </submittedName>
</protein>
<dbReference type="EMBL" id="GBRH01242408">
    <property type="protein sequence ID" value="JAD55487.1"/>
    <property type="molecule type" value="Transcribed_RNA"/>
</dbReference>